<sequence length="87" mass="10038">GMDIDQSSLSNRITGSVIKHIDQLIYRYLTEWVVTGDMPENQLYGLESGYADWLVAPRYVNDFSSLVNGMRPQAMIFEKEYYETSGY</sequence>
<proteinExistence type="predicted"/>
<reference evidence="1 2" key="1">
    <citation type="journal article" date="2019" name="Nat. Med.">
        <title>A library of human gut bacterial isolates paired with longitudinal multiomics data enables mechanistic microbiome research.</title>
        <authorList>
            <person name="Poyet M."/>
            <person name="Groussin M."/>
            <person name="Gibbons S.M."/>
            <person name="Avila-Pacheco J."/>
            <person name="Jiang X."/>
            <person name="Kearney S.M."/>
            <person name="Perrotta A.R."/>
            <person name="Berdy B."/>
            <person name="Zhao S."/>
            <person name="Lieberman T.D."/>
            <person name="Swanson P.K."/>
            <person name="Smith M."/>
            <person name="Roesemann S."/>
            <person name="Alexander J.E."/>
            <person name="Rich S.A."/>
            <person name="Livny J."/>
            <person name="Vlamakis H."/>
            <person name="Clish C."/>
            <person name="Bullock K."/>
            <person name="Deik A."/>
            <person name="Scott J."/>
            <person name="Pierce K.A."/>
            <person name="Xavier R.J."/>
            <person name="Alm E.J."/>
        </authorList>
    </citation>
    <scope>NUCLEOTIDE SEQUENCE [LARGE SCALE GENOMIC DNA]</scope>
    <source>
        <strain evidence="1 2">BIOML-A163</strain>
    </source>
</reference>
<gene>
    <name evidence="1" type="ORF">F3D71_19095</name>
</gene>
<evidence type="ECO:0000313" key="2">
    <source>
        <dbReference type="Proteomes" id="UP000323717"/>
    </source>
</evidence>
<protein>
    <submittedName>
        <fullName evidence="1">BMP family ABC transporter substrate-binding protein</fullName>
    </submittedName>
</protein>
<dbReference type="EMBL" id="VWLE01000322">
    <property type="protein sequence ID" value="KAA3945499.1"/>
    <property type="molecule type" value="Genomic_DNA"/>
</dbReference>
<name>A0A5M5C0A2_BACOV</name>
<comment type="caution">
    <text evidence="1">The sequence shown here is derived from an EMBL/GenBank/DDBJ whole genome shotgun (WGS) entry which is preliminary data.</text>
</comment>
<feature type="non-terminal residue" evidence="1">
    <location>
        <position position="1"/>
    </location>
</feature>
<dbReference type="AlphaFoldDB" id="A0A5M5C0A2"/>
<evidence type="ECO:0000313" key="1">
    <source>
        <dbReference type="EMBL" id="KAA3945499.1"/>
    </source>
</evidence>
<organism evidence="1 2">
    <name type="scientific">Bacteroides ovatus</name>
    <dbReference type="NCBI Taxonomy" id="28116"/>
    <lineage>
        <taxon>Bacteria</taxon>
        <taxon>Pseudomonadati</taxon>
        <taxon>Bacteroidota</taxon>
        <taxon>Bacteroidia</taxon>
        <taxon>Bacteroidales</taxon>
        <taxon>Bacteroidaceae</taxon>
        <taxon>Bacteroides</taxon>
    </lineage>
</organism>
<dbReference type="Proteomes" id="UP000323717">
    <property type="component" value="Unassembled WGS sequence"/>
</dbReference>
<accession>A0A5M5C0A2</accession>